<dbReference type="PANTHER" id="PTHR43501">
    <property type="entry name" value="CYTOSOL NON-SPECIFIC DIPEPTIDASE"/>
    <property type="match status" value="1"/>
</dbReference>
<dbReference type="Gene3D" id="3.40.630.10">
    <property type="entry name" value="Zn peptidases"/>
    <property type="match status" value="2"/>
</dbReference>
<feature type="domain" description="Peptidase M20 dimerisation" evidence="18">
    <location>
        <begin position="205"/>
        <end position="291"/>
    </location>
</feature>
<protein>
    <recommendedName>
        <fullName evidence="13">Cytosol non-specific dipeptidase</fullName>
        <ecNumber evidence="10">3.4.13.18</ecNumber>
    </recommendedName>
    <alternativeName>
        <fullName evidence="16">Aminoacyl-histidine dipeptidase</fullName>
    </alternativeName>
    <alternativeName>
        <fullName evidence="15">Beta-alanyl-histidine dipeptidase</fullName>
    </alternativeName>
    <alternativeName>
        <fullName evidence="14">Carnosinase</fullName>
    </alternativeName>
    <alternativeName>
        <fullName evidence="11">Peptidase D</fullName>
    </alternativeName>
    <alternativeName>
        <fullName evidence="17">Xaa-His dipeptidase</fullName>
    </alternativeName>
</protein>
<evidence type="ECO:0000256" key="11">
    <source>
        <dbReference type="ARBA" id="ARBA00044252"/>
    </source>
</evidence>
<accession>A0A6N7XZC3</accession>
<keyword evidence="7" id="KW-0482">Metalloprotease</keyword>
<evidence type="ECO:0000256" key="5">
    <source>
        <dbReference type="ARBA" id="ARBA00022801"/>
    </source>
</evidence>
<dbReference type="InterPro" id="IPR011650">
    <property type="entry name" value="Peptidase_M20_dimer"/>
</dbReference>
<dbReference type="EMBL" id="VUNQ01000011">
    <property type="protein sequence ID" value="MSU01140.1"/>
    <property type="molecule type" value="Genomic_DNA"/>
</dbReference>
<evidence type="ECO:0000256" key="1">
    <source>
        <dbReference type="ARBA" id="ARBA00001941"/>
    </source>
</evidence>
<comment type="similarity">
    <text evidence="12">Belongs to the peptidase M20C family.</text>
</comment>
<dbReference type="Pfam" id="PF01546">
    <property type="entry name" value="Peptidase_M20"/>
    <property type="match status" value="1"/>
</dbReference>
<evidence type="ECO:0000256" key="12">
    <source>
        <dbReference type="ARBA" id="ARBA00061423"/>
    </source>
</evidence>
<evidence type="ECO:0000256" key="14">
    <source>
        <dbReference type="ARBA" id="ARBA00075285"/>
    </source>
</evidence>
<evidence type="ECO:0000256" key="9">
    <source>
        <dbReference type="ARBA" id="ARBA00036421"/>
    </source>
</evidence>
<gene>
    <name evidence="19" type="ORF">FYJ83_06615</name>
</gene>
<dbReference type="FunFam" id="3.40.630.10:FF:000018">
    <property type="entry name" value="Aminoacyl-histidine dipeptidase PepD"/>
    <property type="match status" value="1"/>
</dbReference>
<dbReference type="GO" id="GO:0046872">
    <property type="term" value="F:metal ion binding"/>
    <property type="evidence" value="ECO:0007669"/>
    <property type="project" value="UniProtKB-KW"/>
</dbReference>
<keyword evidence="4" id="KW-0479">Metal-binding</keyword>
<evidence type="ECO:0000256" key="3">
    <source>
        <dbReference type="ARBA" id="ARBA00022670"/>
    </source>
</evidence>
<evidence type="ECO:0000256" key="8">
    <source>
        <dbReference type="ARBA" id="ARBA00023285"/>
    </source>
</evidence>
<keyword evidence="6" id="KW-0862">Zinc</keyword>
<dbReference type="Pfam" id="PF07687">
    <property type="entry name" value="M20_dimer"/>
    <property type="match status" value="1"/>
</dbReference>
<dbReference type="EC" id="3.4.13.18" evidence="10"/>
<dbReference type="Proteomes" id="UP000469523">
    <property type="component" value="Unassembled WGS sequence"/>
</dbReference>
<keyword evidence="5" id="KW-0378">Hydrolase</keyword>
<evidence type="ECO:0000256" key="2">
    <source>
        <dbReference type="ARBA" id="ARBA00001947"/>
    </source>
</evidence>
<organism evidence="19 20">
    <name type="scientific">Tissierella pigra</name>
    <dbReference type="NCBI Taxonomy" id="2607614"/>
    <lineage>
        <taxon>Bacteria</taxon>
        <taxon>Bacillati</taxon>
        <taxon>Bacillota</taxon>
        <taxon>Tissierellia</taxon>
        <taxon>Tissierellales</taxon>
        <taxon>Tissierellaceae</taxon>
        <taxon>Tissierella</taxon>
    </lineage>
</organism>
<dbReference type="AlphaFoldDB" id="A0A6N7XZC3"/>
<evidence type="ECO:0000256" key="4">
    <source>
        <dbReference type="ARBA" id="ARBA00022723"/>
    </source>
</evidence>
<dbReference type="PRINTS" id="PR00934">
    <property type="entry name" value="XHISDIPTASE"/>
</dbReference>
<dbReference type="NCBIfam" id="TIGR01893">
    <property type="entry name" value="aa-his-dipept"/>
    <property type="match status" value="1"/>
</dbReference>
<dbReference type="RefSeq" id="WP_216584593.1">
    <property type="nucleotide sequence ID" value="NZ_JAHLPJ010000001.1"/>
</dbReference>
<evidence type="ECO:0000256" key="6">
    <source>
        <dbReference type="ARBA" id="ARBA00022833"/>
    </source>
</evidence>
<comment type="cofactor">
    <cofactor evidence="1">
        <name>Co(2+)</name>
        <dbReference type="ChEBI" id="CHEBI:48828"/>
    </cofactor>
</comment>
<evidence type="ECO:0000256" key="10">
    <source>
        <dbReference type="ARBA" id="ARBA00038976"/>
    </source>
</evidence>
<evidence type="ECO:0000256" key="13">
    <source>
        <dbReference type="ARBA" id="ARBA00071271"/>
    </source>
</evidence>
<dbReference type="InterPro" id="IPR001160">
    <property type="entry name" value="Peptidase_M20C"/>
</dbReference>
<evidence type="ECO:0000313" key="20">
    <source>
        <dbReference type="Proteomes" id="UP000469523"/>
    </source>
</evidence>
<evidence type="ECO:0000256" key="15">
    <source>
        <dbReference type="ARBA" id="ARBA00076004"/>
    </source>
</evidence>
<dbReference type="InterPro" id="IPR002933">
    <property type="entry name" value="Peptidase_M20"/>
</dbReference>
<dbReference type="PIRSF" id="PIRSF016599">
    <property type="entry name" value="Xaa-His_dipept"/>
    <property type="match status" value="1"/>
</dbReference>
<dbReference type="CDD" id="cd03890">
    <property type="entry name" value="M20_pepD"/>
    <property type="match status" value="1"/>
</dbReference>
<dbReference type="SUPFAM" id="SSF53187">
    <property type="entry name" value="Zn-dependent exopeptidases"/>
    <property type="match status" value="1"/>
</dbReference>
<keyword evidence="20" id="KW-1185">Reference proteome</keyword>
<dbReference type="FunFam" id="3.40.630.10:FF:000015">
    <property type="entry name" value="Aminoacyl-histidine dipeptidase PepD"/>
    <property type="match status" value="1"/>
</dbReference>
<comment type="cofactor">
    <cofactor evidence="2">
        <name>Zn(2+)</name>
        <dbReference type="ChEBI" id="CHEBI:29105"/>
    </cofactor>
</comment>
<reference evidence="19 20" key="1">
    <citation type="submission" date="2019-09" db="EMBL/GenBank/DDBJ databases">
        <title>In-depth cultivation of the pig gut microbiome towards novel bacterial diversity and tailored functional studies.</title>
        <authorList>
            <person name="Wylensek D."/>
            <person name="Hitch T.C.A."/>
            <person name="Clavel T."/>
        </authorList>
    </citation>
    <scope>NUCLEOTIDE SEQUENCE [LARGE SCALE GENOMIC DNA]</scope>
    <source>
        <strain evidence="19 20">WCA3-693-APC-4?</strain>
    </source>
</reference>
<dbReference type="PANTHER" id="PTHR43501:SF1">
    <property type="entry name" value="CYTOSOL NON-SPECIFIC DIPEPTIDASE"/>
    <property type="match status" value="1"/>
</dbReference>
<comment type="catalytic activity">
    <reaction evidence="9">
        <text>Hydrolysis of dipeptides, preferentially hydrophobic dipeptides including prolyl amino acids.</text>
        <dbReference type="EC" id="3.4.13.18"/>
    </reaction>
</comment>
<keyword evidence="3" id="KW-0645">Protease</keyword>
<dbReference type="GO" id="GO:0005829">
    <property type="term" value="C:cytosol"/>
    <property type="evidence" value="ECO:0007669"/>
    <property type="project" value="TreeGrafter"/>
</dbReference>
<evidence type="ECO:0000313" key="19">
    <source>
        <dbReference type="EMBL" id="MSU01140.1"/>
    </source>
</evidence>
<name>A0A6N7XZC3_9FIRM</name>
<evidence type="ECO:0000256" key="16">
    <source>
        <dbReference type="ARBA" id="ARBA00077688"/>
    </source>
</evidence>
<evidence type="ECO:0000259" key="18">
    <source>
        <dbReference type="Pfam" id="PF07687"/>
    </source>
</evidence>
<keyword evidence="8" id="KW-0170">Cobalt</keyword>
<dbReference type="GO" id="GO:0070573">
    <property type="term" value="F:metallodipeptidase activity"/>
    <property type="evidence" value="ECO:0007669"/>
    <property type="project" value="TreeGrafter"/>
</dbReference>
<evidence type="ECO:0000256" key="17">
    <source>
        <dbReference type="ARBA" id="ARBA00078074"/>
    </source>
</evidence>
<sequence length="482" mass="53721">MGKLEGLKPERVFCYFEQLTQIPRCSYDEKRVSDYIKSVGEKLGLETIQDDTLNVIIRKPATPGYGNSPGVIIQGHMDMVGEKEDDSNHDFAKDPISLKIDGDYIYADKTTLGADNGIAIAMGLAILEDNTLEHPEIELLVTTSEEVEMEGALGLSENVLKGTRLLNVDSEEEGVLVTGSAGGELIEVRIPIEYEEVENYSAVHIEVRGLFGGHSGMEIHKPRGNSNKILNDIVEELKDGFDIKLVSINGGTKDNAIPRQTSVTVGVKSEEISKFIDKVEEIKEKTINKYKSEEPEIDVAVSKGEEVSKVIDNKAFDALTLLLHNIPTGVYTMIPDNKEIVESSSNLAILKIEDEQIIIQVSTRSSTESVLMELREKIVDEINKTHSKCSISGNYPEWEYNPNSRLRDTALEIYKDMFGKEMESTVIHAGLECGVLAKKYPKLDIISFGPNMYDVHTPKERLSISSTERTYEYLIKLLTKLQ</sequence>
<evidence type="ECO:0000256" key="7">
    <source>
        <dbReference type="ARBA" id="ARBA00023049"/>
    </source>
</evidence>
<proteinExistence type="inferred from homology"/>
<comment type="caution">
    <text evidence="19">The sequence shown here is derived from an EMBL/GenBank/DDBJ whole genome shotgun (WGS) entry which is preliminary data.</text>
</comment>
<dbReference type="GO" id="GO:0006508">
    <property type="term" value="P:proteolysis"/>
    <property type="evidence" value="ECO:0007669"/>
    <property type="project" value="UniProtKB-KW"/>
</dbReference>